<dbReference type="Proteomes" id="UP001500200">
    <property type="component" value="Unassembled WGS sequence"/>
</dbReference>
<evidence type="ECO:0000313" key="3">
    <source>
        <dbReference type="Proteomes" id="UP001500200"/>
    </source>
</evidence>
<comment type="caution">
    <text evidence="2">The sequence shown here is derived from an EMBL/GenBank/DDBJ whole genome shotgun (WGS) entry which is preliminary data.</text>
</comment>
<keyword evidence="1" id="KW-0472">Membrane</keyword>
<feature type="transmembrane region" description="Helical" evidence="1">
    <location>
        <begin position="12"/>
        <end position="34"/>
    </location>
</feature>
<keyword evidence="3" id="KW-1185">Reference proteome</keyword>
<name>A0ABP9S2S9_9MICC</name>
<protein>
    <recommendedName>
        <fullName evidence="4">DUF304 domain-containing protein</fullName>
    </recommendedName>
</protein>
<evidence type="ECO:0008006" key="4">
    <source>
        <dbReference type="Google" id="ProtNLM"/>
    </source>
</evidence>
<accession>A0ABP9S2S9</accession>
<evidence type="ECO:0000313" key="2">
    <source>
        <dbReference type="EMBL" id="GAA5189814.1"/>
    </source>
</evidence>
<keyword evidence="1" id="KW-0812">Transmembrane</keyword>
<proteinExistence type="predicted"/>
<reference evidence="3" key="1">
    <citation type="journal article" date="2019" name="Int. J. Syst. Evol. Microbiol.">
        <title>The Global Catalogue of Microorganisms (GCM) 10K type strain sequencing project: providing services to taxonomists for standard genome sequencing and annotation.</title>
        <authorList>
            <consortium name="The Broad Institute Genomics Platform"/>
            <consortium name="The Broad Institute Genome Sequencing Center for Infectious Disease"/>
            <person name="Wu L."/>
            <person name="Ma J."/>
        </authorList>
    </citation>
    <scope>NUCLEOTIDE SEQUENCE [LARGE SCALE GENOMIC DNA]</scope>
    <source>
        <strain evidence="3">JCM 18514</strain>
    </source>
</reference>
<sequence>MTGKQARIKRLLAIALGYAFGAAFASIVFLSLGWEKPNSLPIFFITLVAAWLVSPVATRVIDRLRFKLWRRRGWTEVWVRSPEPLPGGLANGWVRGLLSVRAPLVDFVTNESRDGSWVNPATFLVNGRIPPDRGHLELSEFAEVNFGPGFRVVSLQTTRGPIDVAGYPEAIDQLDAELFGQSGVASR</sequence>
<dbReference type="EMBL" id="BAABKK010000004">
    <property type="protein sequence ID" value="GAA5189814.1"/>
    <property type="molecule type" value="Genomic_DNA"/>
</dbReference>
<feature type="transmembrane region" description="Helical" evidence="1">
    <location>
        <begin position="40"/>
        <end position="61"/>
    </location>
</feature>
<keyword evidence="1" id="KW-1133">Transmembrane helix</keyword>
<organism evidence="2 3">
    <name type="scientific">Arthrobacter gyeryongensis</name>
    <dbReference type="NCBI Taxonomy" id="1650592"/>
    <lineage>
        <taxon>Bacteria</taxon>
        <taxon>Bacillati</taxon>
        <taxon>Actinomycetota</taxon>
        <taxon>Actinomycetes</taxon>
        <taxon>Micrococcales</taxon>
        <taxon>Micrococcaceae</taxon>
        <taxon>Arthrobacter</taxon>
    </lineage>
</organism>
<gene>
    <name evidence="2" type="ORF">GCM10023346_05420</name>
</gene>
<dbReference type="RefSeq" id="WP_345447788.1">
    <property type="nucleotide sequence ID" value="NZ_BAABKK010000004.1"/>
</dbReference>
<evidence type="ECO:0000256" key="1">
    <source>
        <dbReference type="SAM" id="Phobius"/>
    </source>
</evidence>